<proteinExistence type="predicted"/>
<protein>
    <submittedName>
        <fullName evidence="1">Uncharacterized protein</fullName>
    </submittedName>
</protein>
<dbReference type="RefSeq" id="WP_147292963.1">
    <property type="nucleotide sequence ID" value="NZ_QRBF01000008.1"/>
</dbReference>
<organism evidence="1 2">
    <name type="scientific">Dyella psychrodurans</name>
    <dbReference type="NCBI Taxonomy" id="1927960"/>
    <lineage>
        <taxon>Bacteria</taxon>
        <taxon>Pseudomonadati</taxon>
        <taxon>Pseudomonadota</taxon>
        <taxon>Gammaproteobacteria</taxon>
        <taxon>Lysobacterales</taxon>
        <taxon>Rhodanobacteraceae</taxon>
        <taxon>Dyella</taxon>
    </lineage>
</organism>
<evidence type="ECO:0000313" key="2">
    <source>
        <dbReference type="Proteomes" id="UP000255334"/>
    </source>
</evidence>
<name>A0A370WXV5_9GAMM</name>
<sequence length="241" mass="27425">MNDLLKTAITAHGGLDRWNAYRSVSVRLSVGGALWDFKGQSGLFADSRYLADTHTQRAILSGVGSQNHRIQFTPHRLTLETDAGELLQVRDAPRDAFAGHTNETPWDVFHAAYFDAYALWTYLTQPFLYTYPDVQTEEIEPWFEEGELWRRLKVTFPDYIATHTREQISYFGPDGLLRRHDYAVDVLGGAVGAQYVDSYHDHNGILIPHRRLIFPRGADNHKVSEPLLVSIDIDQLDLEPA</sequence>
<accession>A0A370WXV5</accession>
<keyword evidence="2" id="KW-1185">Reference proteome</keyword>
<dbReference type="Proteomes" id="UP000255334">
    <property type="component" value="Unassembled WGS sequence"/>
</dbReference>
<evidence type="ECO:0000313" key="1">
    <source>
        <dbReference type="EMBL" id="RDS80952.1"/>
    </source>
</evidence>
<dbReference type="AlphaFoldDB" id="A0A370WXV5"/>
<reference evidence="1 2" key="1">
    <citation type="submission" date="2018-07" db="EMBL/GenBank/DDBJ databases">
        <title>Dyella monticola sp. nov. and Dyella psychrodurans sp. nov. isolated from monsoon evergreen broad-leaved forest soil of Dinghu Mountain, China.</title>
        <authorList>
            <person name="Gao Z."/>
            <person name="Qiu L."/>
        </authorList>
    </citation>
    <scope>NUCLEOTIDE SEQUENCE [LARGE SCALE GENOMIC DNA]</scope>
    <source>
        <strain evidence="1 2">4MSK11</strain>
    </source>
</reference>
<comment type="caution">
    <text evidence="1">The sequence shown here is derived from an EMBL/GenBank/DDBJ whole genome shotgun (WGS) entry which is preliminary data.</text>
</comment>
<dbReference type="OrthoDB" id="8746011at2"/>
<dbReference type="EMBL" id="QRBF01000008">
    <property type="protein sequence ID" value="RDS80952.1"/>
    <property type="molecule type" value="Genomic_DNA"/>
</dbReference>
<gene>
    <name evidence="1" type="ORF">DWU99_18020</name>
</gene>